<evidence type="ECO:0000313" key="2">
    <source>
        <dbReference type="EMBL" id="KGG84834.1"/>
    </source>
</evidence>
<dbReference type="Proteomes" id="UP000029567">
    <property type="component" value="Unassembled WGS sequence"/>
</dbReference>
<evidence type="ECO:0000313" key="3">
    <source>
        <dbReference type="Proteomes" id="UP000029567"/>
    </source>
</evidence>
<protein>
    <submittedName>
        <fullName evidence="2">Uncharacterized protein</fullName>
    </submittedName>
</protein>
<proteinExistence type="predicted"/>
<organism evidence="2 3">
    <name type="scientific">Comamonas thiooxydans</name>
    <dbReference type="NCBI Taxonomy" id="363952"/>
    <lineage>
        <taxon>Bacteria</taxon>
        <taxon>Pseudomonadati</taxon>
        <taxon>Pseudomonadota</taxon>
        <taxon>Betaproteobacteria</taxon>
        <taxon>Burkholderiales</taxon>
        <taxon>Comamonadaceae</taxon>
        <taxon>Comamonas</taxon>
    </lineage>
</organism>
<accession>A0A0E3BAW5</accession>
<dbReference type="EMBL" id="AWTN01000122">
    <property type="protein sequence ID" value="KGG84834.1"/>
    <property type="molecule type" value="Genomic_DNA"/>
</dbReference>
<feature type="transmembrane region" description="Helical" evidence="1">
    <location>
        <begin position="50"/>
        <end position="69"/>
    </location>
</feature>
<comment type="caution">
    <text evidence="2">The sequence shown here is derived from an EMBL/GenBank/DDBJ whole genome shotgun (WGS) entry which is preliminary data.</text>
</comment>
<name>A0A0E3BAW5_9BURK</name>
<keyword evidence="1" id="KW-1133">Transmembrane helix</keyword>
<feature type="transmembrane region" description="Helical" evidence="1">
    <location>
        <begin position="15"/>
        <end position="38"/>
    </location>
</feature>
<dbReference type="AlphaFoldDB" id="A0A0E3BAW5"/>
<keyword evidence="1" id="KW-0812">Transmembrane</keyword>
<reference evidence="2 3" key="1">
    <citation type="submission" date="2013-09" db="EMBL/GenBank/DDBJ databases">
        <title>High correlation between genotypes and phenotypes of environmental bacteria Comamonas testosteroni strains.</title>
        <authorList>
            <person name="Liu L."/>
            <person name="Zhu W."/>
            <person name="Xia X."/>
            <person name="Xu B."/>
            <person name="Luo M."/>
            <person name="Wang G."/>
        </authorList>
    </citation>
    <scope>NUCLEOTIDE SEQUENCE [LARGE SCALE GENOMIC DNA]</scope>
    <source>
        <strain evidence="2 3">JL14</strain>
    </source>
</reference>
<keyword evidence="1" id="KW-0472">Membrane</keyword>
<dbReference type="RefSeq" id="WP_034382555.1">
    <property type="nucleotide sequence ID" value="NZ_AWTN01000122.1"/>
</dbReference>
<evidence type="ECO:0000256" key="1">
    <source>
        <dbReference type="SAM" id="Phobius"/>
    </source>
</evidence>
<gene>
    <name evidence="2" type="ORF">P245_22885</name>
</gene>
<sequence length="76" mass="8285">MHLNTPTQLLAAPKWMLILGGACIMFFGQILWAFFAIWAIGPVPSAANPLAKYSSSILLIGGVVFMPFFETLAGQW</sequence>